<sequence>MRPASTRSASIDALRVLGTIAIVAGHTWDVPFVRAGIYSWHVPLFFFLTGYLWRARIRTPGAEAKNRARTLLVPYVAWLVLITVLALAIWAQPQGLNLTSLQPILLGGHYVGKPFSAFWFVTALFVVAVALRILERGPRWLPWGCALILLGIAYSSHGALAAIPEAIGTGLACLVFVLAGALVRRFRDRITRPVVTSLLLLAVSATLVATGLSSLVDLKGADFGTPIVSVAVALAISVALLLLAEVVIPRLPRLLQTGFTQLAQVSLMVILTHSAVLWLMRTPPLGSTAPPFGLTVSFLVALVVPWMAALVIARTPLSPFLIGLPRVPLANPLSAGHK</sequence>
<feature type="transmembrane region" description="Helical" evidence="1">
    <location>
        <begin position="227"/>
        <end position="247"/>
    </location>
</feature>
<feature type="transmembrane region" description="Helical" evidence="1">
    <location>
        <begin position="259"/>
        <end position="280"/>
    </location>
</feature>
<protein>
    <submittedName>
        <fullName evidence="3">Acyltransferase family protein</fullName>
    </submittedName>
</protein>
<feature type="transmembrane region" description="Helical" evidence="1">
    <location>
        <begin position="115"/>
        <end position="134"/>
    </location>
</feature>
<keyword evidence="1" id="KW-0812">Transmembrane</keyword>
<feature type="transmembrane region" description="Helical" evidence="1">
    <location>
        <begin position="73"/>
        <end position="91"/>
    </location>
</feature>
<dbReference type="Proteomes" id="UP001212421">
    <property type="component" value="Chromosome"/>
</dbReference>
<keyword evidence="1" id="KW-1133">Transmembrane helix</keyword>
<proteinExistence type="predicted"/>
<accession>A0ABY7NA84</accession>
<keyword evidence="4" id="KW-1185">Reference proteome</keyword>
<dbReference type="RefSeq" id="WP_281533940.1">
    <property type="nucleotide sequence ID" value="NZ_CP075584.1"/>
</dbReference>
<evidence type="ECO:0000256" key="1">
    <source>
        <dbReference type="SAM" id="Phobius"/>
    </source>
</evidence>
<dbReference type="EMBL" id="CP075584">
    <property type="protein sequence ID" value="WBM79391.1"/>
    <property type="molecule type" value="Genomic_DNA"/>
</dbReference>
<evidence type="ECO:0000313" key="4">
    <source>
        <dbReference type="Proteomes" id="UP001212421"/>
    </source>
</evidence>
<feature type="transmembrane region" description="Helical" evidence="1">
    <location>
        <begin position="35"/>
        <end position="53"/>
    </location>
</feature>
<feature type="domain" description="Acyltransferase 3" evidence="2">
    <location>
        <begin position="9"/>
        <end position="308"/>
    </location>
</feature>
<reference evidence="3 4" key="1">
    <citation type="submission" date="2021-05" db="EMBL/GenBank/DDBJ databases">
        <authorList>
            <person name="Kumar R."/>
            <person name="Kumar A."/>
            <person name="Mukhia S."/>
        </authorList>
    </citation>
    <scope>NUCLEOTIDE SEQUENCE [LARGE SCALE GENOMIC DNA]</scope>
    <source>
        <strain evidence="3 4">ERMR7:08</strain>
    </source>
</reference>
<evidence type="ECO:0000313" key="3">
    <source>
        <dbReference type="EMBL" id="WBM79391.1"/>
    </source>
</evidence>
<feature type="transmembrane region" description="Helical" evidence="1">
    <location>
        <begin position="195"/>
        <end position="215"/>
    </location>
</feature>
<dbReference type="InterPro" id="IPR002656">
    <property type="entry name" value="Acyl_transf_3_dom"/>
</dbReference>
<keyword evidence="3" id="KW-0808">Transferase</keyword>
<evidence type="ECO:0000259" key="2">
    <source>
        <dbReference type="Pfam" id="PF01757"/>
    </source>
</evidence>
<feature type="transmembrane region" description="Helical" evidence="1">
    <location>
        <begin position="292"/>
        <end position="313"/>
    </location>
</feature>
<dbReference type="PANTHER" id="PTHR37312">
    <property type="entry name" value="MEMBRANE-BOUND ACYLTRANSFERASE YKRP-RELATED"/>
    <property type="match status" value="1"/>
</dbReference>
<gene>
    <name evidence="3" type="ORF">KIV56_13430</name>
</gene>
<feature type="transmembrane region" description="Helical" evidence="1">
    <location>
        <begin position="12"/>
        <end position="29"/>
    </location>
</feature>
<organism evidence="3 4">
    <name type="scientific">Cryobacterium breve</name>
    <dbReference type="NCBI Taxonomy" id="1259258"/>
    <lineage>
        <taxon>Bacteria</taxon>
        <taxon>Bacillati</taxon>
        <taxon>Actinomycetota</taxon>
        <taxon>Actinomycetes</taxon>
        <taxon>Micrococcales</taxon>
        <taxon>Microbacteriaceae</taxon>
        <taxon>Cryobacterium</taxon>
    </lineage>
</organism>
<dbReference type="Pfam" id="PF01757">
    <property type="entry name" value="Acyl_transf_3"/>
    <property type="match status" value="1"/>
</dbReference>
<feature type="transmembrane region" description="Helical" evidence="1">
    <location>
        <begin position="141"/>
        <end position="160"/>
    </location>
</feature>
<dbReference type="GO" id="GO:0016746">
    <property type="term" value="F:acyltransferase activity"/>
    <property type="evidence" value="ECO:0007669"/>
    <property type="project" value="UniProtKB-KW"/>
</dbReference>
<name>A0ABY7NA84_9MICO</name>
<dbReference type="PANTHER" id="PTHR37312:SF1">
    <property type="entry name" value="MEMBRANE-BOUND ACYLTRANSFERASE YKRP-RELATED"/>
    <property type="match status" value="1"/>
</dbReference>
<keyword evidence="3" id="KW-0012">Acyltransferase</keyword>
<feature type="transmembrane region" description="Helical" evidence="1">
    <location>
        <begin position="166"/>
        <end position="183"/>
    </location>
</feature>
<keyword evidence="1" id="KW-0472">Membrane</keyword>
<dbReference type="InterPro" id="IPR052734">
    <property type="entry name" value="Nod_factor_acetyltransferase"/>
</dbReference>